<dbReference type="OrthoDB" id="1906820at2759"/>
<proteinExistence type="predicted"/>
<organism evidence="3 4">
    <name type="scientific">Coptis chinensis</name>
    <dbReference type="NCBI Taxonomy" id="261450"/>
    <lineage>
        <taxon>Eukaryota</taxon>
        <taxon>Viridiplantae</taxon>
        <taxon>Streptophyta</taxon>
        <taxon>Embryophyta</taxon>
        <taxon>Tracheophyta</taxon>
        <taxon>Spermatophyta</taxon>
        <taxon>Magnoliopsida</taxon>
        <taxon>Ranunculales</taxon>
        <taxon>Ranunculaceae</taxon>
        <taxon>Coptidoideae</taxon>
        <taxon>Coptis</taxon>
    </lineage>
</organism>
<protein>
    <recommendedName>
        <fullName evidence="2">RNase H type-1 domain-containing protein</fullName>
    </recommendedName>
</protein>
<dbReference type="Proteomes" id="UP000631114">
    <property type="component" value="Unassembled WGS sequence"/>
</dbReference>
<feature type="compositionally biased region" description="Low complexity" evidence="1">
    <location>
        <begin position="11"/>
        <end position="30"/>
    </location>
</feature>
<evidence type="ECO:0000313" key="4">
    <source>
        <dbReference type="Proteomes" id="UP000631114"/>
    </source>
</evidence>
<accession>A0A835GX33</accession>
<evidence type="ECO:0000256" key="1">
    <source>
        <dbReference type="SAM" id="MobiDB-lite"/>
    </source>
</evidence>
<evidence type="ECO:0000313" key="3">
    <source>
        <dbReference type="EMBL" id="KAF9589115.1"/>
    </source>
</evidence>
<dbReference type="AlphaFoldDB" id="A0A835GX33"/>
<dbReference type="InterPro" id="IPR012337">
    <property type="entry name" value="RNaseH-like_sf"/>
</dbReference>
<dbReference type="SUPFAM" id="SSF53098">
    <property type="entry name" value="Ribonuclease H-like"/>
    <property type="match status" value="1"/>
</dbReference>
<dbReference type="InterPro" id="IPR036397">
    <property type="entry name" value="RNaseH_sf"/>
</dbReference>
<dbReference type="Pfam" id="PF13456">
    <property type="entry name" value="RVT_3"/>
    <property type="match status" value="1"/>
</dbReference>
<dbReference type="InterPro" id="IPR044730">
    <property type="entry name" value="RNase_H-like_dom_plant"/>
</dbReference>
<dbReference type="CDD" id="cd06222">
    <property type="entry name" value="RNase_H_like"/>
    <property type="match status" value="1"/>
</dbReference>
<sequence length="176" mass="19792">MKSKRISHIFSNKNQHNPPKSKSNKKNSPPIAHYKKKYVSQSQKGKDTPPSIERIVRGKSNARGRVKDTTDSIVTREFMHRIDGSVTASSCGYGGVLRNREGAVLGAYTGSSLNRSVTFQELLAVEKGLECALLMNFQKVRVATDLYRAMQIIQNIEYYILTSPVHRWLLIITISP</sequence>
<feature type="region of interest" description="Disordered" evidence="1">
    <location>
        <begin position="1"/>
        <end position="52"/>
    </location>
</feature>
<comment type="caution">
    <text evidence="3">The sequence shown here is derived from an EMBL/GenBank/DDBJ whole genome shotgun (WGS) entry which is preliminary data.</text>
</comment>
<evidence type="ECO:0000259" key="2">
    <source>
        <dbReference type="Pfam" id="PF13456"/>
    </source>
</evidence>
<dbReference type="GO" id="GO:0003676">
    <property type="term" value="F:nucleic acid binding"/>
    <property type="evidence" value="ECO:0007669"/>
    <property type="project" value="InterPro"/>
</dbReference>
<gene>
    <name evidence="3" type="ORF">IFM89_019165</name>
</gene>
<name>A0A835GX33_9MAGN</name>
<dbReference type="GO" id="GO:0004523">
    <property type="term" value="F:RNA-DNA hybrid ribonuclease activity"/>
    <property type="evidence" value="ECO:0007669"/>
    <property type="project" value="InterPro"/>
</dbReference>
<dbReference type="EMBL" id="JADFTS010000009">
    <property type="protein sequence ID" value="KAF9589115.1"/>
    <property type="molecule type" value="Genomic_DNA"/>
</dbReference>
<keyword evidence="4" id="KW-1185">Reference proteome</keyword>
<feature type="domain" description="RNase H type-1" evidence="2">
    <location>
        <begin position="83"/>
        <end position="158"/>
    </location>
</feature>
<reference evidence="3 4" key="1">
    <citation type="submission" date="2020-10" db="EMBL/GenBank/DDBJ databases">
        <title>The Coptis chinensis genome and diversification of protoberbering-type alkaloids.</title>
        <authorList>
            <person name="Wang B."/>
            <person name="Shu S."/>
            <person name="Song C."/>
            <person name="Liu Y."/>
        </authorList>
    </citation>
    <scope>NUCLEOTIDE SEQUENCE [LARGE SCALE GENOMIC DNA]</scope>
    <source>
        <strain evidence="3">HL-2020</strain>
        <tissue evidence="3">Leaf</tissue>
    </source>
</reference>
<dbReference type="InterPro" id="IPR002156">
    <property type="entry name" value="RNaseH_domain"/>
</dbReference>
<dbReference type="Gene3D" id="3.30.420.10">
    <property type="entry name" value="Ribonuclease H-like superfamily/Ribonuclease H"/>
    <property type="match status" value="1"/>
</dbReference>